<dbReference type="SMART" id="SM00280">
    <property type="entry name" value="KAZAL"/>
    <property type="match status" value="1"/>
</dbReference>
<accession>A0A0L8GEA9</accession>
<dbReference type="Pfam" id="PF07648">
    <property type="entry name" value="Kazal_2"/>
    <property type="match status" value="1"/>
</dbReference>
<dbReference type="CDD" id="cd00104">
    <property type="entry name" value="KAZAL_FS"/>
    <property type="match status" value="1"/>
</dbReference>
<proteinExistence type="predicted"/>
<reference evidence="2" key="1">
    <citation type="submission" date="2015-07" db="EMBL/GenBank/DDBJ databases">
        <title>MeaNS - Measles Nucleotide Surveillance Program.</title>
        <authorList>
            <person name="Tran T."/>
            <person name="Druce J."/>
        </authorList>
    </citation>
    <scope>NUCLEOTIDE SEQUENCE</scope>
    <source>
        <strain evidence="2">UCB-OBI-ISO-001</strain>
        <tissue evidence="2">Gonad</tissue>
    </source>
</reference>
<dbReference type="InterPro" id="IPR036058">
    <property type="entry name" value="Kazal_dom_sf"/>
</dbReference>
<dbReference type="EMBL" id="KQ422198">
    <property type="protein sequence ID" value="KOF75362.1"/>
    <property type="molecule type" value="Genomic_DNA"/>
</dbReference>
<evidence type="ECO:0000313" key="2">
    <source>
        <dbReference type="EMBL" id="KOF75362.1"/>
    </source>
</evidence>
<feature type="domain" description="Kazal-like" evidence="1">
    <location>
        <begin position="1"/>
        <end position="47"/>
    </location>
</feature>
<dbReference type="AlphaFoldDB" id="A0A0L8GEA9"/>
<name>A0A0L8GEA9_OCTBM</name>
<dbReference type="Gene3D" id="3.30.60.30">
    <property type="match status" value="1"/>
</dbReference>
<dbReference type="InterPro" id="IPR002350">
    <property type="entry name" value="Kazal_dom"/>
</dbReference>
<organism evidence="2">
    <name type="scientific">Octopus bimaculoides</name>
    <name type="common">California two-spotted octopus</name>
    <dbReference type="NCBI Taxonomy" id="37653"/>
    <lineage>
        <taxon>Eukaryota</taxon>
        <taxon>Metazoa</taxon>
        <taxon>Spiralia</taxon>
        <taxon>Lophotrochozoa</taxon>
        <taxon>Mollusca</taxon>
        <taxon>Cephalopoda</taxon>
        <taxon>Coleoidea</taxon>
        <taxon>Octopodiformes</taxon>
        <taxon>Octopoda</taxon>
        <taxon>Incirrata</taxon>
        <taxon>Octopodidae</taxon>
        <taxon>Octopus</taxon>
    </lineage>
</organism>
<gene>
    <name evidence="2" type="ORF">OCBIM_22034871mg</name>
</gene>
<protein>
    <recommendedName>
        <fullName evidence="1">Kazal-like domain-containing protein</fullName>
    </recommendedName>
</protein>
<dbReference type="PROSITE" id="PS51465">
    <property type="entry name" value="KAZAL_2"/>
    <property type="match status" value="1"/>
</dbReference>
<sequence>MMLVIFKICGTDGVTYSNFCELNRAACLGQTVNGVPVKTLHYGPCKGSVVG</sequence>
<evidence type="ECO:0000259" key="1">
    <source>
        <dbReference type="PROSITE" id="PS51465"/>
    </source>
</evidence>
<dbReference type="SUPFAM" id="SSF100895">
    <property type="entry name" value="Kazal-type serine protease inhibitors"/>
    <property type="match status" value="1"/>
</dbReference>